<dbReference type="FunFam" id="2.30.30.140:FF:000056">
    <property type="entry name" value="DNA/RNA-binding protein kin17-like"/>
    <property type="match status" value="1"/>
</dbReference>
<evidence type="ECO:0000256" key="7">
    <source>
        <dbReference type="ARBA" id="ARBA00023242"/>
    </source>
</evidence>
<dbReference type="Pfam" id="PF10357">
    <property type="entry name" value="WH_KIN17"/>
    <property type="match status" value="1"/>
</dbReference>
<sequence>MPRRRRRRRGGEIASDDVVMVAIESKEEIRIPPSSNPISTIADLISDSRAIAARAVFSDSLANARGRRTDATLAAADDDDDDDDDDEGLAWESRRQRRDGSAGCLGVRMRSPAGAAGAGSGARADVGGAGQHRGGGRGTVAAGRRGGVGVCRGRDRGARGAGRRRARGCRRLVSSSPCVLLFGRLWPSAPAPLLFLIRSGGWIDGEERVPDAEGDREPDQGEGLQKLRWYCQMCQKQCRDENGFKCHCMSEGHQRQMQVFGQNPDRIVGGFSEEFERAFLDLMRRSHRFSRVASTVVYNEYIADRHHVHMNSTQWATLTEFVKYLGRTGQCKVEDTPKGWFITYIDRDSETLFKDRLKAKRHKADLAEEERQERVIAHQIERAVSSLPPSSSPRPSSFRSRQSHRISCGRCQVRDHRKPPRGKVAFLLQSQSASVSSKPNNEAAAPKSAPKLAFGDEPDSEEKSAKKSSSTRVGASGGGAGLSALDELMREEEKAKEKINRKDYWLCEGIVVKVMSKTLAEKGYYKQKGVVKRVLDKYVGEIEMLESKHVLRVDQEELETVIPQIGGLVRIVNGAYRGSNARLISVDTEKFCAKVQIEKGFMMGGFLKL</sequence>
<dbReference type="InterPro" id="IPR036236">
    <property type="entry name" value="Znf_C2H2_sf"/>
</dbReference>
<evidence type="ECO:0000256" key="3">
    <source>
        <dbReference type="ARBA" id="ARBA00022723"/>
    </source>
</evidence>
<dbReference type="GO" id="GO:0006260">
    <property type="term" value="P:DNA replication"/>
    <property type="evidence" value="ECO:0007669"/>
    <property type="project" value="TreeGrafter"/>
</dbReference>
<dbReference type="Pfam" id="PF18131">
    <property type="entry name" value="KN17_SH3"/>
    <property type="match status" value="1"/>
</dbReference>
<dbReference type="AlphaFoldDB" id="A0A6V7NF26"/>
<keyword evidence="5" id="KW-0862">Zinc</keyword>
<keyword evidence="3" id="KW-0479">Metal-binding</keyword>
<feature type="region of interest" description="Disordered" evidence="9">
    <location>
        <begin position="73"/>
        <end position="141"/>
    </location>
</feature>
<evidence type="ECO:0000313" key="11">
    <source>
        <dbReference type="EMBL" id="CAD1817189.1"/>
    </source>
</evidence>
<dbReference type="CDD" id="cd13155">
    <property type="entry name" value="KOW_KIN17"/>
    <property type="match status" value="1"/>
</dbReference>
<dbReference type="InterPro" id="IPR014722">
    <property type="entry name" value="Rib_uL2_dom2"/>
</dbReference>
<dbReference type="Pfam" id="PF25092">
    <property type="entry name" value="SH3_KIN17_C"/>
    <property type="match status" value="1"/>
</dbReference>
<dbReference type="PANTHER" id="PTHR12805:SF0">
    <property type="entry name" value="DNA_RNA-BINDING PROTEIN KIN17"/>
    <property type="match status" value="1"/>
</dbReference>
<evidence type="ECO:0000256" key="1">
    <source>
        <dbReference type="ARBA" id="ARBA00004123"/>
    </source>
</evidence>
<dbReference type="InterPro" id="IPR041995">
    <property type="entry name" value="KOW_KIN17"/>
</dbReference>
<gene>
    <name evidence="11" type="ORF">CB5_LOCUS400</name>
</gene>
<dbReference type="FunFam" id="2.30.30.30:FF:000021">
    <property type="entry name" value="DNA/RNA-binding protein KIN17, putative"/>
    <property type="match status" value="1"/>
</dbReference>
<evidence type="ECO:0000256" key="5">
    <source>
        <dbReference type="ARBA" id="ARBA00022833"/>
    </source>
</evidence>
<protein>
    <recommendedName>
        <fullName evidence="8">KIN17-like protein</fullName>
    </recommendedName>
</protein>
<accession>A0A6V7NF26</accession>
<dbReference type="FunFam" id="1.10.10.2030:FF:000001">
    <property type="entry name" value="DNA/RNA-binding protein KIN17, putative"/>
    <property type="match status" value="1"/>
</dbReference>
<dbReference type="InterPro" id="IPR038254">
    <property type="entry name" value="KIN17_WH-like_sf"/>
</dbReference>
<dbReference type="SMART" id="SM01253">
    <property type="entry name" value="Kin17_mid"/>
    <property type="match status" value="1"/>
</dbReference>
<dbReference type="InterPro" id="IPR056767">
    <property type="entry name" value="C2H2-Znf_KIN17"/>
</dbReference>
<evidence type="ECO:0000256" key="8">
    <source>
        <dbReference type="ARBA" id="ARBA00073416"/>
    </source>
</evidence>
<dbReference type="SUPFAM" id="SSF57667">
    <property type="entry name" value="beta-beta-alpha zinc fingers"/>
    <property type="match status" value="1"/>
</dbReference>
<comment type="subcellular location">
    <subcellularLocation>
        <location evidence="1">Nucleus</location>
    </subcellularLocation>
</comment>
<dbReference type="PANTHER" id="PTHR12805">
    <property type="entry name" value="KIN17 KIN, ANTIGENIC DETERMINANT OF RECA PROTEIN HOMOLOG"/>
    <property type="match status" value="1"/>
</dbReference>
<evidence type="ECO:0000256" key="6">
    <source>
        <dbReference type="ARBA" id="ARBA00023054"/>
    </source>
</evidence>
<feature type="compositionally biased region" description="Polar residues" evidence="9">
    <location>
        <begin position="428"/>
        <end position="440"/>
    </location>
</feature>
<keyword evidence="7" id="KW-0539">Nucleus</keyword>
<dbReference type="GO" id="GO:0003690">
    <property type="term" value="F:double-stranded DNA binding"/>
    <property type="evidence" value="ECO:0007669"/>
    <property type="project" value="TreeGrafter"/>
</dbReference>
<dbReference type="Gene3D" id="1.10.10.2030">
    <property type="entry name" value="DNA/RNA-binding protein Kin17, conserved domain"/>
    <property type="match status" value="1"/>
</dbReference>
<dbReference type="Gene3D" id="2.30.30.140">
    <property type="match status" value="1"/>
</dbReference>
<feature type="compositionally biased region" description="Acidic residues" evidence="9">
    <location>
        <begin position="76"/>
        <end position="89"/>
    </location>
</feature>
<evidence type="ECO:0000256" key="9">
    <source>
        <dbReference type="SAM" id="MobiDB-lite"/>
    </source>
</evidence>
<dbReference type="GO" id="GO:0006974">
    <property type="term" value="P:DNA damage response"/>
    <property type="evidence" value="ECO:0007669"/>
    <property type="project" value="TreeGrafter"/>
</dbReference>
<dbReference type="GO" id="GO:0008270">
    <property type="term" value="F:zinc ion binding"/>
    <property type="evidence" value="ECO:0007669"/>
    <property type="project" value="UniProtKB-KW"/>
</dbReference>
<dbReference type="Pfam" id="PF25095">
    <property type="entry name" value="C2H2-zf_KIN17"/>
    <property type="match status" value="1"/>
</dbReference>
<dbReference type="InterPro" id="IPR041330">
    <property type="entry name" value="KN17_SH3"/>
</dbReference>
<feature type="compositionally biased region" description="Gly residues" evidence="9">
    <location>
        <begin position="127"/>
        <end position="141"/>
    </location>
</feature>
<evidence type="ECO:0000256" key="4">
    <source>
        <dbReference type="ARBA" id="ARBA00022771"/>
    </source>
</evidence>
<comment type="similarity">
    <text evidence="2">Belongs to the KIN17 family.</text>
</comment>
<name>A0A6V7NF26_ANACO</name>
<keyword evidence="4" id="KW-0863">Zinc-finger</keyword>
<dbReference type="InterPro" id="IPR019447">
    <property type="entry name" value="DNA/RNA-bd_Kin17_WH-like_dom"/>
</dbReference>
<evidence type="ECO:0000259" key="10">
    <source>
        <dbReference type="SMART" id="SM01253"/>
    </source>
</evidence>
<dbReference type="InterPro" id="IPR037321">
    <property type="entry name" value="KIN17-like"/>
</dbReference>
<keyword evidence="6" id="KW-0175">Coiled coil</keyword>
<dbReference type="EMBL" id="LR862129">
    <property type="protein sequence ID" value="CAD1817189.1"/>
    <property type="molecule type" value="Genomic_DNA"/>
</dbReference>
<feature type="region of interest" description="Disordered" evidence="9">
    <location>
        <begin position="380"/>
        <end position="485"/>
    </location>
</feature>
<proteinExistence type="inferred from homology"/>
<feature type="domain" description="DNA/RNA-binding protein Kin17 WH-like" evidence="10">
    <location>
        <begin position="255"/>
        <end position="381"/>
    </location>
</feature>
<dbReference type="Gene3D" id="2.30.30.30">
    <property type="match status" value="1"/>
</dbReference>
<reference evidence="11" key="1">
    <citation type="submission" date="2020-07" db="EMBL/GenBank/DDBJ databases">
        <authorList>
            <person name="Lin J."/>
        </authorList>
    </citation>
    <scope>NUCLEOTIDE SEQUENCE</scope>
</reference>
<dbReference type="GO" id="GO:0005634">
    <property type="term" value="C:nucleus"/>
    <property type="evidence" value="ECO:0007669"/>
    <property type="project" value="UniProtKB-SubCell"/>
</dbReference>
<evidence type="ECO:0000256" key="2">
    <source>
        <dbReference type="ARBA" id="ARBA00008517"/>
    </source>
</evidence>
<feature type="compositionally biased region" description="Low complexity" evidence="9">
    <location>
        <begin position="385"/>
        <end position="400"/>
    </location>
</feature>
<organism evidence="11">
    <name type="scientific">Ananas comosus var. bracteatus</name>
    <name type="common">red pineapple</name>
    <dbReference type="NCBI Taxonomy" id="296719"/>
    <lineage>
        <taxon>Eukaryota</taxon>
        <taxon>Viridiplantae</taxon>
        <taxon>Streptophyta</taxon>
        <taxon>Embryophyta</taxon>
        <taxon>Tracheophyta</taxon>
        <taxon>Spermatophyta</taxon>
        <taxon>Magnoliopsida</taxon>
        <taxon>Liliopsida</taxon>
        <taxon>Poales</taxon>
        <taxon>Bromeliaceae</taxon>
        <taxon>Bromelioideae</taxon>
        <taxon>Ananas</taxon>
    </lineage>
</organism>